<dbReference type="SUPFAM" id="SSF53955">
    <property type="entry name" value="Lysozyme-like"/>
    <property type="match status" value="1"/>
</dbReference>
<name>A0A8J6INL7_9ALTE</name>
<dbReference type="RefSeq" id="WP_186505180.1">
    <property type="nucleotide sequence ID" value="NZ_JACNEP010000001.1"/>
</dbReference>
<organism evidence="2 3">
    <name type="scientific">Neptunicella marina</name>
    <dbReference type="NCBI Taxonomy" id="2125989"/>
    <lineage>
        <taxon>Bacteria</taxon>
        <taxon>Pseudomonadati</taxon>
        <taxon>Pseudomonadota</taxon>
        <taxon>Gammaproteobacteria</taxon>
        <taxon>Alteromonadales</taxon>
        <taxon>Alteromonadaceae</taxon>
        <taxon>Neptunicella</taxon>
    </lineage>
</organism>
<protein>
    <recommendedName>
        <fullName evidence="1">Transglycosylase SLT domain-containing protein</fullName>
    </recommendedName>
</protein>
<evidence type="ECO:0000313" key="3">
    <source>
        <dbReference type="Proteomes" id="UP000601768"/>
    </source>
</evidence>
<dbReference type="Pfam" id="PF19489">
    <property type="entry name" value="SLT_4"/>
    <property type="match status" value="1"/>
</dbReference>
<dbReference type="Gene3D" id="1.10.530.10">
    <property type="match status" value="1"/>
</dbReference>
<dbReference type="InterPro" id="IPR023346">
    <property type="entry name" value="Lysozyme-like_dom_sf"/>
</dbReference>
<keyword evidence="3" id="KW-1185">Reference proteome</keyword>
<accession>A0A8J6INL7</accession>
<gene>
    <name evidence="2" type="ORF">H8B19_01515</name>
</gene>
<dbReference type="CDD" id="cd00442">
    <property type="entry name" value="Lyz-like"/>
    <property type="match status" value="1"/>
</dbReference>
<proteinExistence type="predicted"/>
<evidence type="ECO:0000313" key="2">
    <source>
        <dbReference type="EMBL" id="MBC3764536.1"/>
    </source>
</evidence>
<dbReference type="InterPro" id="IPR045795">
    <property type="entry name" value="SLT_4"/>
</dbReference>
<feature type="domain" description="Transglycosylase SLT" evidence="1">
    <location>
        <begin position="3"/>
        <end position="185"/>
    </location>
</feature>
<evidence type="ECO:0000259" key="1">
    <source>
        <dbReference type="Pfam" id="PF19489"/>
    </source>
</evidence>
<dbReference type="EMBL" id="JACNEP010000001">
    <property type="protein sequence ID" value="MBC3764536.1"/>
    <property type="molecule type" value="Genomic_DNA"/>
</dbReference>
<comment type="caution">
    <text evidence="2">The sequence shown here is derived from an EMBL/GenBank/DDBJ whole genome shotgun (WGS) entry which is preliminary data.</text>
</comment>
<sequence length="200" mass="23373">MLFGLAIITLQGCTVAPPKITSNICEIFREKPDWYDAAADMRSKWGVPIHVPMAMMYQESSFKSDALPPRDYILFGLIPWGRVSSAYGYSQAKTPTWSDYIRETDNNWASRNDFEDAMDFMGWFINKTYKINGVSKWDAYSQYLNYHEGWGGYKRKSYNKKRWLVAVAKKVNTRASTYSSQLKSCEEEFQHGWLYRFFFG</sequence>
<reference evidence="2" key="2">
    <citation type="submission" date="2020-08" db="EMBL/GenBank/DDBJ databases">
        <authorList>
            <person name="Lai Q."/>
        </authorList>
    </citation>
    <scope>NUCLEOTIDE SEQUENCE</scope>
    <source>
        <strain evidence="2">S27-2</strain>
    </source>
</reference>
<dbReference type="AlphaFoldDB" id="A0A8J6INL7"/>
<dbReference type="Proteomes" id="UP000601768">
    <property type="component" value="Unassembled WGS sequence"/>
</dbReference>
<reference evidence="2" key="1">
    <citation type="journal article" date="2018" name="Int. J. Syst. Evol. Microbiol.">
        <title>Neptunicella marina gen. nov., sp. nov., isolated from surface seawater.</title>
        <authorList>
            <person name="Liu X."/>
            <person name="Lai Q."/>
            <person name="Du Y."/>
            <person name="Zhang X."/>
            <person name="Liu Z."/>
            <person name="Sun F."/>
            <person name="Shao Z."/>
        </authorList>
    </citation>
    <scope>NUCLEOTIDE SEQUENCE</scope>
    <source>
        <strain evidence="2">S27-2</strain>
    </source>
</reference>